<accession>L8JL68</accession>
<sequence>MKEDLKTYLLKEHTPPTVKIYLRDIRIFLDYMTEEKAQTATKT</sequence>
<organism evidence="1 2">
    <name type="scientific">Fulvivirga imtechensis AK7</name>
    <dbReference type="NCBI Taxonomy" id="1237149"/>
    <lineage>
        <taxon>Bacteria</taxon>
        <taxon>Pseudomonadati</taxon>
        <taxon>Bacteroidota</taxon>
        <taxon>Cytophagia</taxon>
        <taxon>Cytophagales</taxon>
        <taxon>Fulvivirgaceae</taxon>
        <taxon>Fulvivirga</taxon>
    </lineage>
</organism>
<dbReference type="Proteomes" id="UP000011135">
    <property type="component" value="Unassembled WGS sequence"/>
</dbReference>
<keyword evidence="2" id="KW-1185">Reference proteome</keyword>
<evidence type="ECO:0000313" key="1">
    <source>
        <dbReference type="EMBL" id="ELR68978.1"/>
    </source>
</evidence>
<evidence type="ECO:0008006" key="3">
    <source>
        <dbReference type="Google" id="ProtNLM"/>
    </source>
</evidence>
<protein>
    <recommendedName>
        <fullName evidence="3">Core-binding (CB) domain-containing protein</fullName>
    </recommendedName>
</protein>
<dbReference type="AlphaFoldDB" id="L8JL68"/>
<dbReference type="EMBL" id="AMZN01000086">
    <property type="protein sequence ID" value="ELR68978.1"/>
    <property type="molecule type" value="Genomic_DNA"/>
</dbReference>
<proteinExistence type="predicted"/>
<comment type="caution">
    <text evidence="1">The sequence shown here is derived from an EMBL/GenBank/DDBJ whole genome shotgun (WGS) entry which is preliminary data.</text>
</comment>
<name>L8JL68_9BACT</name>
<reference evidence="1 2" key="1">
    <citation type="submission" date="2012-12" db="EMBL/GenBank/DDBJ databases">
        <title>Genome assembly of Fulvivirga imtechensis AK7.</title>
        <authorList>
            <person name="Nupur N."/>
            <person name="Khatri I."/>
            <person name="Kumar R."/>
            <person name="Subramanian S."/>
            <person name="Pinnaka A."/>
        </authorList>
    </citation>
    <scope>NUCLEOTIDE SEQUENCE [LARGE SCALE GENOMIC DNA]</scope>
    <source>
        <strain evidence="1 2">AK7</strain>
    </source>
</reference>
<evidence type="ECO:0000313" key="2">
    <source>
        <dbReference type="Proteomes" id="UP000011135"/>
    </source>
</evidence>
<gene>
    <name evidence="1" type="ORF">C900_05536</name>
</gene>